<dbReference type="InterPro" id="IPR014001">
    <property type="entry name" value="Helicase_ATP-bd"/>
</dbReference>
<evidence type="ECO:0000256" key="4">
    <source>
        <dbReference type="ARBA" id="ARBA00022840"/>
    </source>
</evidence>
<gene>
    <name evidence="8" type="ORF">SAMN02745219_00734</name>
</gene>
<dbReference type="SUPFAM" id="SSF52540">
    <property type="entry name" value="P-loop containing nucleoside triphosphate hydrolases"/>
    <property type="match status" value="2"/>
</dbReference>
<dbReference type="InterPro" id="IPR049730">
    <property type="entry name" value="SNF2/RAD54-like_C"/>
</dbReference>
<keyword evidence="9" id="KW-1185">Reference proteome</keyword>
<dbReference type="GO" id="GO:0016787">
    <property type="term" value="F:hydrolase activity"/>
    <property type="evidence" value="ECO:0007669"/>
    <property type="project" value="UniProtKB-KW"/>
</dbReference>
<feature type="compositionally biased region" description="Polar residues" evidence="5">
    <location>
        <begin position="1"/>
        <end position="14"/>
    </location>
</feature>
<evidence type="ECO:0000259" key="7">
    <source>
        <dbReference type="PROSITE" id="PS51194"/>
    </source>
</evidence>
<sequence length="644" mass="73021">MSQDRGNIPQTSINRLFPASKQAGSISTHPGQGSDNTPEEPAEPASPARNRQPAEVNHRLPPVKVFFFPDEDAQVLELAEKNAASPIPDFYLHRQALGFHLSPGFETLLSTGVVRDIQLLDYQLDTVRHVLKNLRGRALLCDEVGLGKTIEAGMIMMEYLLRGLVRRVLVLAPPSLVEQWRVEMQTKFNLNFITCDDPHFKSTPNPWKTLPFIIASLDTAKRKPHRNMVVEPAYDMIIVDEAHHLKNQKTRAYQLVSQLKKKYMLLLTATPVENNLEELFNLITLLQPGQLETVSSFKRKYITRGDPLKPKNTGELKRLMREVMVRNRRSETGAIKTGRRAEVVEVTLSPEEAAFYRRLTTFVRGHYRAGESKMSGGVNQFVLKTLQREVGSSIEAVLPTLEKMAAEASNPAPLRRLADALAGQARLVPRRAKAEVLLQLLERMPDKVVVFTCFRNTLHLLNNLLQREGFKTAILHGGMRRAEKEEQVRAFAGDARILVSTEIGSEGRNLQFCNVIVNYDMPWNPMRIEQRVGRLHRLGQTRDVYIYNLSAAGTVEAHILELLDAKINMFQLVVGELDMILGNLKEKRDFEDIIMDIWSTATDEEKLRRQLDDLGQQLVLAKERYLAVKELDDRLLGALLPEKD</sequence>
<feature type="domain" description="Helicase ATP-binding" evidence="6">
    <location>
        <begin position="129"/>
        <end position="289"/>
    </location>
</feature>
<feature type="compositionally biased region" description="Polar residues" evidence="5">
    <location>
        <begin position="22"/>
        <end position="36"/>
    </location>
</feature>
<feature type="region of interest" description="Disordered" evidence="5">
    <location>
        <begin position="1"/>
        <end position="55"/>
    </location>
</feature>
<evidence type="ECO:0000256" key="1">
    <source>
        <dbReference type="ARBA" id="ARBA00022741"/>
    </source>
</evidence>
<feature type="domain" description="Helicase C-terminal" evidence="7">
    <location>
        <begin position="436"/>
        <end position="580"/>
    </location>
</feature>
<dbReference type="InterPro" id="IPR057342">
    <property type="entry name" value="DEXDc_RapA"/>
</dbReference>
<dbReference type="Gene3D" id="3.40.50.10810">
    <property type="entry name" value="Tandem AAA-ATPase domain"/>
    <property type="match status" value="1"/>
</dbReference>
<dbReference type="Proteomes" id="UP000184529">
    <property type="component" value="Unassembled WGS sequence"/>
</dbReference>
<dbReference type="Gene3D" id="3.40.50.300">
    <property type="entry name" value="P-loop containing nucleotide triphosphate hydrolases"/>
    <property type="match status" value="1"/>
</dbReference>
<evidence type="ECO:0000259" key="6">
    <source>
        <dbReference type="PROSITE" id="PS51192"/>
    </source>
</evidence>
<keyword evidence="4" id="KW-0067">ATP-binding</keyword>
<dbReference type="Pfam" id="PF00271">
    <property type="entry name" value="Helicase_C"/>
    <property type="match status" value="1"/>
</dbReference>
<dbReference type="CDD" id="cd18011">
    <property type="entry name" value="DEXDc_RapA"/>
    <property type="match status" value="1"/>
</dbReference>
<dbReference type="SMART" id="SM00487">
    <property type="entry name" value="DEXDc"/>
    <property type="match status" value="1"/>
</dbReference>
<evidence type="ECO:0000256" key="5">
    <source>
        <dbReference type="SAM" id="MobiDB-lite"/>
    </source>
</evidence>
<dbReference type="InterPro" id="IPR000330">
    <property type="entry name" value="SNF2_N"/>
</dbReference>
<dbReference type="Pfam" id="PF00176">
    <property type="entry name" value="SNF2-rel_dom"/>
    <property type="match status" value="1"/>
</dbReference>
<keyword evidence="1" id="KW-0547">Nucleotide-binding</keyword>
<dbReference type="CDD" id="cd18793">
    <property type="entry name" value="SF2_C_SNF"/>
    <property type="match status" value="1"/>
</dbReference>
<dbReference type="InterPro" id="IPR038718">
    <property type="entry name" value="SNF2-like_sf"/>
</dbReference>
<dbReference type="EMBL" id="FQZM01000008">
    <property type="protein sequence ID" value="SHI63630.1"/>
    <property type="molecule type" value="Genomic_DNA"/>
</dbReference>
<evidence type="ECO:0000313" key="8">
    <source>
        <dbReference type="EMBL" id="SHI63630.1"/>
    </source>
</evidence>
<evidence type="ECO:0000313" key="9">
    <source>
        <dbReference type="Proteomes" id="UP000184529"/>
    </source>
</evidence>
<dbReference type="RefSeq" id="WP_242656222.1">
    <property type="nucleotide sequence ID" value="NZ_FQZM01000008.1"/>
</dbReference>
<dbReference type="InterPro" id="IPR001650">
    <property type="entry name" value="Helicase_C-like"/>
</dbReference>
<organism evidence="8 9">
    <name type="scientific">Desulfofundulus thermosubterraneus DSM 16057</name>
    <dbReference type="NCBI Taxonomy" id="1121432"/>
    <lineage>
        <taxon>Bacteria</taxon>
        <taxon>Bacillati</taxon>
        <taxon>Bacillota</taxon>
        <taxon>Clostridia</taxon>
        <taxon>Eubacteriales</taxon>
        <taxon>Peptococcaceae</taxon>
        <taxon>Desulfofundulus</taxon>
    </lineage>
</organism>
<dbReference type="SMART" id="SM00490">
    <property type="entry name" value="HELICc"/>
    <property type="match status" value="1"/>
</dbReference>
<evidence type="ECO:0000256" key="2">
    <source>
        <dbReference type="ARBA" id="ARBA00022801"/>
    </source>
</evidence>
<dbReference type="InterPro" id="IPR027417">
    <property type="entry name" value="P-loop_NTPase"/>
</dbReference>
<name>A0A1M6CRN5_9FIRM</name>
<dbReference type="GO" id="GO:0004386">
    <property type="term" value="F:helicase activity"/>
    <property type="evidence" value="ECO:0007669"/>
    <property type="project" value="UniProtKB-KW"/>
</dbReference>
<dbReference type="AlphaFoldDB" id="A0A1M6CRN5"/>
<keyword evidence="2" id="KW-0378">Hydrolase</keyword>
<protein>
    <submittedName>
        <fullName evidence="8">Helicase conserved C-terminal domain-containing protein</fullName>
    </submittedName>
</protein>
<dbReference type="PROSITE" id="PS51192">
    <property type="entry name" value="HELICASE_ATP_BIND_1"/>
    <property type="match status" value="1"/>
</dbReference>
<dbReference type="STRING" id="1121432.SAMN02745219_00734"/>
<dbReference type="PANTHER" id="PTHR10799">
    <property type="entry name" value="SNF2/RAD54 HELICASE FAMILY"/>
    <property type="match status" value="1"/>
</dbReference>
<dbReference type="PROSITE" id="PS51194">
    <property type="entry name" value="HELICASE_CTER"/>
    <property type="match status" value="1"/>
</dbReference>
<proteinExistence type="predicted"/>
<reference evidence="9" key="1">
    <citation type="submission" date="2016-11" db="EMBL/GenBank/DDBJ databases">
        <authorList>
            <person name="Varghese N."/>
            <person name="Submissions S."/>
        </authorList>
    </citation>
    <scope>NUCLEOTIDE SEQUENCE [LARGE SCALE GENOMIC DNA]</scope>
    <source>
        <strain evidence="9">DSM 16057</strain>
    </source>
</reference>
<accession>A0A1M6CRN5</accession>
<evidence type="ECO:0000256" key="3">
    <source>
        <dbReference type="ARBA" id="ARBA00022806"/>
    </source>
</evidence>
<keyword evidence="3 8" id="KW-0347">Helicase</keyword>
<dbReference type="GO" id="GO:0005524">
    <property type="term" value="F:ATP binding"/>
    <property type="evidence" value="ECO:0007669"/>
    <property type="project" value="UniProtKB-KW"/>
</dbReference>